<feature type="region of interest" description="Disordered" evidence="6">
    <location>
        <begin position="429"/>
        <end position="470"/>
    </location>
</feature>
<feature type="compositionally biased region" description="Polar residues" evidence="6">
    <location>
        <begin position="89"/>
        <end position="111"/>
    </location>
</feature>
<keyword evidence="5" id="KW-0539">Nucleus</keyword>
<organism evidence="8 9">
    <name type="scientific">Protea cynaroides</name>
    <dbReference type="NCBI Taxonomy" id="273540"/>
    <lineage>
        <taxon>Eukaryota</taxon>
        <taxon>Viridiplantae</taxon>
        <taxon>Streptophyta</taxon>
        <taxon>Embryophyta</taxon>
        <taxon>Tracheophyta</taxon>
        <taxon>Spermatophyta</taxon>
        <taxon>Magnoliopsida</taxon>
        <taxon>Proteales</taxon>
        <taxon>Proteaceae</taxon>
        <taxon>Protea</taxon>
    </lineage>
</organism>
<feature type="compositionally biased region" description="Low complexity" evidence="6">
    <location>
        <begin position="62"/>
        <end position="76"/>
    </location>
</feature>
<dbReference type="PANTHER" id="PTHR31072:SF105">
    <property type="entry name" value="TCP DOMAIN-CONTAINING PROTEIN"/>
    <property type="match status" value="1"/>
</dbReference>
<feature type="compositionally biased region" description="Basic and acidic residues" evidence="6">
    <location>
        <begin position="255"/>
        <end position="274"/>
    </location>
</feature>
<sequence>MESTDSQSNKQQQQPHLSSMQLVPLEGRSGPGPGPVSGPFMGSISIQSGVSVAGVAGGGNGAEASSSTSTTTITTTNPQPPRLIDASLAISTTSDPHPSKNKQLSIATATKRSSKDRHTKVDGRGRRIRMPATCAARVFQLTRELGHKSDGETIEWLLQQAEPAIVAATGTGTIPANFSTLNVSLRGSGSTLSAPPSKSAPHSFHGALALSHHPHHYDEGQMLGFHPQQQQHILIGDQIGEALPDTSGDGGSARDSNDSYLRKRFREDLFKDESQSQQETGDSTSPSASKPRQQLEQALNRPPSNILPATAMWAVGPAPSSGGNAFWMLPVTGSATAPAGAATVPSEPLWTFPCSGGQYRATSIPAAGGSTVQAPLHFMPRINLSGGLEFPGGRFGSMVASQHLGLGISESNLGMLAALNAYNRGAGLSMSSEQQQQQQQQQHGMNHNQQVHIRQPQATDSGDEHPNSSQ</sequence>
<feature type="compositionally biased region" description="Polar residues" evidence="6">
    <location>
        <begin position="275"/>
        <end position="297"/>
    </location>
</feature>
<evidence type="ECO:0000256" key="1">
    <source>
        <dbReference type="ARBA" id="ARBA00004123"/>
    </source>
</evidence>
<feature type="region of interest" description="Disordered" evidence="6">
    <location>
        <begin position="240"/>
        <end position="302"/>
    </location>
</feature>
<evidence type="ECO:0000256" key="4">
    <source>
        <dbReference type="ARBA" id="ARBA00023163"/>
    </source>
</evidence>
<name>A0A9Q0K555_9MAGN</name>
<protein>
    <recommendedName>
        <fullName evidence="7">TCP domain-containing protein</fullName>
    </recommendedName>
</protein>
<dbReference type="EMBL" id="JAMYWD010000008">
    <property type="protein sequence ID" value="KAJ4963212.1"/>
    <property type="molecule type" value="Genomic_DNA"/>
</dbReference>
<dbReference type="GO" id="GO:0043565">
    <property type="term" value="F:sequence-specific DNA binding"/>
    <property type="evidence" value="ECO:0007669"/>
    <property type="project" value="TreeGrafter"/>
</dbReference>
<feature type="region of interest" description="Disordered" evidence="6">
    <location>
        <begin position="57"/>
        <end position="122"/>
    </location>
</feature>
<dbReference type="OrthoDB" id="1923470at2759"/>
<dbReference type="PANTHER" id="PTHR31072">
    <property type="entry name" value="TRANSCRIPTION FACTOR TCP4-RELATED"/>
    <property type="match status" value="1"/>
</dbReference>
<keyword evidence="4" id="KW-0804">Transcription</keyword>
<keyword evidence="3" id="KW-0238">DNA-binding</keyword>
<dbReference type="InterPro" id="IPR017887">
    <property type="entry name" value="TF_TCP_subgr"/>
</dbReference>
<dbReference type="GO" id="GO:0005634">
    <property type="term" value="C:nucleus"/>
    <property type="evidence" value="ECO:0007669"/>
    <property type="project" value="UniProtKB-SubCell"/>
</dbReference>
<feature type="region of interest" description="Disordered" evidence="6">
    <location>
        <begin position="1"/>
        <end position="44"/>
    </location>
</feature>
<evidence type="ECO:0000313" key="8">
    <source>
        <dbReference type="EMBL" id="KAJ4963212.1"/>
    </source>
</evidence>
<keyword evidence="2" id="KW-0805">Transcription regulation</keyword>
<reference evidence="8" key="1">
    <citation type="journal article" date="2023" name="Plant J.">
        <title>The genome of the king protea, Protea cynaroides.</title>
        <authorList>
            <person name="Chang J."/>
            <person name="Duong T.A."/>
            <person name="Schoeman C."/>
            <person name="Ma X."/>
            <person name="Roodt D."/>
            <person name="Barker N."/>
            <person name="Li Z."/>
            <person name="Van de Peer Y."/>
            <person name="Mizrachi E."/>
        </authorList>
    </citation>
    <scope>NUCLEOTIDE SEQUENCE</scope>
    <source>
        <tissue evidence="8">Young leaves</tissue>
    </source>
</reference>
<evidence type="ECO:0000313" key="9">
    <source>
        <dbReference type="Proteomes" id="UP001141806"/>
    </source>
</evidence>
<gene>
    <name evidence="8" type="ORF">NE237_023151</name>
</gene>
<comment type="caution">
    <text evidence="8">The sequence shown here is derived from an EMBL/GenBank/DDBJ whole genome shotgun (WGS) entry which is preliminary data.</text>
</comment>
<evidence type="ECO:0000259" key="7">
    <source>
        <dbReference type="PROSITE" id="PS51369"/>
    </source>
</evidence>
<feature type="compositionally biased region" description="Polar residues" evidence="6">
    <location>
        <begin position="1"/>
        <end position="21"/>
    </location>
</feature>
<accession>A0A9Q0K555</accession>
<proteinExistence type="predicted"/>
<dbReference type="Proteomes" id="UP001141806">
    <property type="component" value="Unassembled WGS sequence"/>
</dbReference>
<dbReference type="GO" id="GO:0003700">
    <property type="term" value="F:DNA-binding transcription factor activity"/>
    <property type="evidence" value="ECO:0007669"/>
    <property type="project" value="InterPro"/>
</dbReference>
<keyword evidence="9" id="KW-1185">Reference proteome</keyword>
<evidence type="ECO:0000256" key="5">
    <source>
        <dbReference type="ARBA" id="ARBA00023242"/>
    </source>
</evidence>
<dbReference type="Pfam" id="PF03634">
    <property type="entry name" value="TCP"/>
    <property type="match status" value="1"/>
</dbReference>
<evidence type="ECO:0000256" key="3">
    <source>
        <dbReference type="ARBA" id="ARBA00023125"/>
    </source>
</evidence>
<evidence type="ECO:0000256" key="2">
    <source>
        <dbReference type="ARBA" id="ARBA00023015"/>
    </source>
</evidence>
<evidence type="ECO:0000256" key="6">
    <source>
        <dbReference type="SAM" id="MobiDB-lite"/>
    </source>
</evidence>
<comment type="subcellular location">
    <subcellularLocation>
        <location evidence="1">Nucleus</location>
    </subcellularLocation>
</comment>
<feature type="compositionally biased region" description="Polar residues" evidence="6">
    <location>
        <begin position="443"/>
        <end position="460"/>
    </location>
</feature>
<dbReference type="PROSITE" id="PS51369">
    <property type="entry name" value="TCP"/>
    <property type="match status" value="1"/>
</dbReference>
<dbReference type="AlphaFoldDB" id="A0A9Q0K555"/>
<dbReference type="InterPro" id="IPR005333">
    <property type="entry name" value="Transcription_factor_TCP"/>
</dbReference>
<feature type="domain" description="TCP" evidence="7">
    <location>
        <begin position="114"/>
        <end position="168"/>
    </location>
</feature>